<dbReference type="Pfam" id="PF10551">
    <property type="entry name" value="MULE"/>
    <property type="match status" value="1"/>
</dbReference>
<accession>K2RXM5</accession>
<dbReference type="STRING" id="1126212.K2RXM5"/>
<comment type="caution">
    <text evidence="2">The sequence shown here is derived from an EMBL/GenBank/DDBJ whole genome shotgun (WGS) entry which is preliminary data.</text>
</comment>
<dbReference type="InterPro" id="IPR018289">
    <property type="entry name" value="MULE_transposase_dom"/>
</dbReference>
<gene>
    <name evidence="2" type="ORF">MPH_13808</name>
</gene>
<evidence type="ECO:0000313" key="2">
    <source>
        <dbReference type="EMBL" id="EKG09180.1"/>
    </source>
</evidence>
<feature type="domain" description="MULE transposase" evidence="1">
    <location>
        <begin position="186"/>
        <end position="290"/>
    </location>
</feature>
<name>K2RXM5_MACPH</name>
<dbReference type="HOGENOM" id="CLU_921585_0_0_1"/>
<reference evidence="2 3" key="1">
    <citation type="journal article" date="2012" name="BMC Genomics">
        <title>Tools to kill: Genome of one of the most destructive plant pathogenic fungi Macrophomina phaseolina.</title>
        <authorList>
            <person name="Islam M.S."/>
            <person name="Haque M.S."/>
            <person name="Islam M.M."/>
            <person name="Emdad E.M."/>
            <person name="Halim A."/>
            <person name="Hossen Q.M.M."/>
            <person name="Hossain M.Z."/>
            <person name="Ahmed B."/>
            <person name="Rahim S."/>
            <person name="Rahman M.S."/>
            <person name="Alam M.M."/>
            <person name="Hou S."/>
            <person name="Wan X."/>
            <person name="Saito J.A."/>
            <person name="Alam M."/>
        </authorList>
    </citation>
    <scope>NUCLEOTIDE SEQUENCE [LARGE SCALE GENOMIC DNA]</scope>
    <source>
        <strain evidence="2 3">MS6</strain>
    </source>
</reference>
<dbReference type="InParanoid" id="K2RXM5"/>
<dbReference type="PANTHER" id="PTHR31973:SF187">
    <property type="entry name" value="MUTATOR TRANSPOSASE MUDRA PROTEIN"/>
    <property type="match status" value="1"/>
</dbReference>
<organism evidence="2 3">
    <name type="scientific">Macrophomina phaseolina (strain MS6)</name>
    <name type="common">Charcoal rot fungus</name>
    <dbReference type="NCBI Taxonomy" id="1126212"/>
    <lineage>
        <taxon>Eukaryota</taxon>
        <taxon>Fungi</taxon>
        <taxon>Dikarya</taxon>
        <taxon>Ascomycota</taxon>
        <taxon>Pezizomycotina</taxon>
        <taxon>Dothideomycetes</taxon>
        <taxon>Dothideomycetes incertae sedis</taxon>
        <taxon>Botryosphaeriales</taxon>
        <taxon>Botryosphaeriaceae</taxon>
        <taxon>Macrophomina</taxon>
    </lineage>
</organism>
<evidence type="ECO:0000259" key="1">
    <source>
        <dbReference type="Pfam" id="PF10551"/>
    </source>
</evidence>
<dbReference type="PANTHER" id="PTHR31973">
    <property type="entry name" value="POLYPROTEIN, PUTATIVE-RELATED"/>
    <property type="match status" value="1"/>
</dbReference>
<dbReference type="EMBL" id="AHHD01000754">
    <property type="protein sequence ID" value="EKG09180.1"/>
    <property type="molecule type" value="Genomic_DNA"/>
</dbReference>
<dbReference type="AlphaFoldDB" id="K2RXM5"/>
<dbReference type="VEuPathDB" id="FungiDB:MPH_13808"/>
<dbReference type="OrthoDB" id="683469at2759"/>
<evidence type="ECO:0000313" key="3">
    <source>
        <dbReference type="Proteomes" id="UP000007129"/>
    </source>
</evidence>
<proteinExistence type="predicted"/>
<sequence length="302" mass="34303">MLPTTGTLFSSVSEAQKAILIAVDDANQSYKPASNNNRKRWAASCAGAPANEFPFYVRAAQWADGGVRITHAVEHTCPASTHLGSKQARSRQYLSHVFRKYVADCPFVKPDTLISNFAVHRGQRITSQQARRARRAVLDDLYGDEETGFRRLEALMHEIHYPRSVRDSCFVCPYACVRALLYCIPVIILDSTFIKSRYGMCLFVAAVKDFNNETLPIAWGVYSSENDKNWGRFCEQLARACDFRLLSELREDQARFSVVSDRNSLLKAVREKPPQDLVHHYFCVLHLAKNVRNDYDVACEKL</sequence>
<dbReference type="Proteomes" id="UP000007129">
    <property type="component" value="Unassembled WGS sequence"/>
</dbReference>
<protein>
    <recommendedName>
        <fullName evidence="1">MULE transposase domain-containing protein</fullName>
    </recommendedName>
</protein>